<dbReference type="InterPro" id="IPR011990">
    <property type="entry name" value="TPR-like_helical_dom_sf"/>
</dbReference>
<dbReference type="AlphaFoldDB" id="A0AAI9IAX8"/>
<dbReference type="Gene3D" id="1.25.40.10">
    <property type="entry name" value="Tetratricopeptide repeat domain"/>
    <property type="match status" value="1"/>
</dbReference>
<evidence type="ECO:0000313" key="2">
    <source>
        <dbReference type="Proteomes" id="UP000006772"/>
    </source>
</evidence>
<dbReference type="EMBL" id="AEEC02000044">
    <property type="protein sequence ID" value="EOA02608.1"/>
    <property type="molecule type" value="Genomic_DNA"/>
</dbReference>
<comment type="caution">
    <text evidence="1">The sequence shown here is derived from an EMBL/GenBank/DDBJ whole genome shotgun (WGS) entry which is preliminary data.</text>
</comment>
<dbReference type="Pfam" id="PF08238">
    <property type="entry name" value="Sel1"/>
    <property type="match status" value="6"/>
</dbReference>
<accession>A0AAI9IAX8</accession>
<reference evidence="1 2" key="1">
    <citation type="journal article" date="2013" name="Front. Microbiol.">
        <title>The genome of the endophytic bacterium H. frisingense GSF30(T) identifies diverse strategies in the Herbaspirillum genus to interact with plants.</title>
        <authorList>
            <person name="Straub D."/>
            <person name="Rothballer M."/>
            <person name="Hartmann A."/>
            <person name="Ludewig U."/>
        </authorList>
    </citation>
    <scope>NUCLEOTIDE SEQUENCE [LARGE SCALE GENOMIC DNA]</scope>
    <source>
        <strain evidence="1 2">GSF30</strain>
    </source>
</reference>
<evidence type="ECO:0000313" key="1">
    <source>
        <dbReference type="EMBL" id="EOA02608.1"/>
    </source>
</evidence>
<dbReference type="SMART" id="SM00671">
    <property type="entry name" value="SEL1"/>
    <property type="match status" value="4"/>
</dbReference>
<sequence>MANREDLAIIRAARAGEAQAQLTLGKRYLFGGNGLPQSAGTAFHWLERAARQGLADAWMLIAQHIPYEVVVPLAKPQEAAQWYERAFDAGLTRAGLVFARLVLDNPAVTATISVELKHKAIRALEVVAREGDPDAQWLLARQGERMLAPATVPSSNAILGEAQSPAPAVKAEELHQWTKKAADAGVEQAQHALADAAWRQSDFATFRQRAQPLADALLRQYEGTVTQLNAPSEALAAALGAQNIQLLYRLAQVHMADKRPDLLHAQQLLELAALACDRDAQLALGLLYGRLDQAGVRRFAGQGSANYKKAIRWLTLAGEQGMAAAWYVLSRIYLKPEFSQRNLADVQHYLERAAEMGHVEAQVECGVGAWRNRRDDPGNDVRALYWLQKAATQGAQQARTLLDKVADRPLAAEWAMRARAQLSREQINAHPFLAARIELAALFGLTRPEALLIDLKQADCGHCLMVDIRSQYARSKRRLILVETGEQRGTLNRIGRLFEDMDCGPAGPEGNYRQRLYRLKSVLPQVQEDDEVEEQDLAA</sequence>
<protein>
    <recommendedName>
        <fullName evidence="3">Sel1 repeat family protein</fullName>
    </recommendedName>
</protein>
<dbReference type="Proteomes" id="UP000006772">
    <property type="component" value="Unassembled WGS sequence"/>
</dbReference>
<dbReference type="PANTHER" id="PTHR11102:SF160">
    <property type="entry name" value="ERAD-ASSOCIATED E3 UBIQUITIN-PROTEIN LIGASE COMPONENT HRD3"/>
    <property type="match status" value="1"/>
</dbReference>
<gene>
    <name evidence="1" type="ORF">HFRIS_021768</name>
</gene>
<dbReference type="PANTHER" id="PTHR11102">
    <property type="entry name" value="SEL-1-LIKE PROTEIN"/>
    <property type="match status" value="1"/>
</dbReference>
<dbReference type="InterPro" id="IPR050767">
    <property type="entry name" value="Sel1_AlgK"/>
</dbReference>
<organism evidence="1 2">
    <name type="scientific">Herbaspirillum frisingense GSF30</name>
    <dbReference type="NCBI Taxonomy" id="864073"/>
    <lineage>
        <taxon>Bacteria</taxon>
        <taxon>Pseudomonadati</taxon>
        <taxon>Pseudomonadota</taxon>
        <taxon>Betaproteobacteria</taxon>
        <taxon>Burkholderiales</taxon>
        <taxon>Oxalobacteraceae</taxon>
        <taxon>Herbaspirillum</taxon>
    </lineage>
</organism>
<dbReference type="RefSeq" id="WP_006465153.1">
    <property type="nucleotide sequence ID" value="NZ_AEEC02000044.1"/>
</dbReference>
<evidence type="ECO:0008006" key="3">
    <source>
        <dbReference type="Google" id="ProtNLM"/>
    </source>
</evidence>
<dbReference type="InterPro" id="IPR006597">
    <property type="entry name" value="Sel1-like"/>
</dbReference>
<name>A0AAI9IAX8_9BURK</name>
<proteinExistence type="predicted"/>
<dbReference type="SUPFAM" id="SSF81901">
    <property type="entry name" value="HCP-like"/>
    <property type="match status" value="2"/>
</dbReference>